<feature type="domain" description="USP" evidence="2">
    <location>
        <begin position="73"/>
        <end position="553"/>
    </location>
</feature>
<dbReference type="FunCoup" id="G8ZP91">
    <property type="interactions" value="47"/>
</dbReference>
<dbReference type="EMBL" id="HE616743">
    <property type="protein sequence ID" value="CCE90435.1"/>
    <property type="molecule type" value="Genomic_DNA"/>
</dbReference>
<feature type="compositionally biased region" description="Low complexity" evidence="1">
    <location>
        <begin position="622"/>
        <end position="635"/>
    </location>
</feature>
<dbReference type="PROSITE" id="PS50235">
    <property type="entry name" value="USP_3"/>
    <property type="match status" value="1"/>
</dbReference>
<gene>
    <name evidence="3" type="primary">TDEL0B03060</name>
    <name evidence="3" type="ORF">TDEL_0B03060</name>
</gene>
<dbReference type="STRING" id="1076872.G8ZP91"/>
<dbReference type="HOGENOM" id="CLU_023181_0_0_1"/>
<dbReference type="PROSITE" id="PS00973">
    <property type="entry name" value="USP_2"/>
    <property type="match status" value="1"/>
</dbReference>
<dbReference type="AlphaFoldDB" id="G8ZP91"/>
<dbReference type="Proteomes" id="UP000005627">
    <property type="component" value="Chromosome 2"/>
</dbReference>
<feature type="region of interest" description="Disordered" evidence="1">
    <location>
        <begin position="514"/>
        <end position="677"/>
    </location>
</feature>
<dbReference type="GO" id="GO:0005829">
    <property type="term" value="C:cytosol"/>
    <property type="evidence" value="ECO:0007669"/>
    <property type="project" value="TreeGrafter"/>
</dbReference>
<accession>G8ZP91</accession>
<dbReference type="InterPro" id="IPR050164">
    <property type="entry name" value="Peptidase_C19"/>
</dbReference>
<dbReference type="InterPro" id="IPR001394">
    <property type="entry name" value="Peptidase_C19_UCH"/>
</dbReference>
<feature type="compositionally biased region" description="Polar residues" evidence="1">
    <location>
        <begin position="645"/>
        <end position="677"/>
    </location>
</feature>
<feature type="compositionally biased region" description="Acidic residues" evidence="1">
    <location>
        <begin position="195"/>
        <end position="207"/>
    </location>
</feature>
<organism evidence="3 4">
    <name type="scientific">Torulaspora delbrueckii</name>
    <name type="common">Yeast</name>
    <name type="synonym">Candida colliculosa</name>
    <dbReference type="NCBI Taxonomy" id="4950"/>
    <lineage>
        <taxon>Eukaryota</taxon>
        <taxon>Fungi</taxon>
        <taxon>Dikarya</taxon>
        <taxon>Ascomycota</taxon>
        <taxon>Saccharomycotina</taxon>
        <taxon>Saccharomycetes</taxon>
        <taxon>Saccharomycetales</taxon>
        <taxon>Saccharomycetaceae</taxon>
        <taxon>Torulaspora</taxon>
    </lineage>
</organism>
<dbReference type="GO" id="GO:0016579">
    <property type="term" value="P:protein deubiquitination"/>
    <property type="evidence" value="ECO:0007669"/>
    <property type="project" value="InterPro"/>
</dbReference>
<dbReference type="OrthoDB" id="2248014at2759"/>
<evidence type="ECO:0000259" key="2">
    <source>
        <dbReference type="PROSITE" id="PS50235"/>
    </source>
</evidence>
<feature type="compositionally biased region" description="Polar residues" evidence="1">
    <location>
        <begin position="515"/>
        <end position="545"/>
    </location>
</feature>
<dbReference type="GeneID" id="11504435"/>
<evidence type="ECO:0000313" key="3">
    <source>
        <dbReference type="EMBL" id="CCE90435.1"/>
    </source>
</evidence>
<feature type="region of interest" description="Disordered" evidence="1">
    <location>
        <begin position="164"/>
        <end position="211"/>
    </location>
</feature>
<dbReference type="Gene3D" id="3.90.70.10">
    <property type="entry name" value="Cysteine proteinases"/>
    <property type="match status" value="2"/>
</dbReference>
<dbReference type="GO" id="GO:0004843">
    <property type="term" value="F:cysteine-type deubiquitinase activity"/>
    <property type="evidence" value="ECO:0007669"/>
    <property type="project" value="InterPro"/>
</dbReference>
<protein>
    <recommendedName>
        <fullName evidence="2">USP domain-containing protein</fullName>
    </recommendedName>
</protein>
<dbReference type="eggNOG" id="ENOG502QSIQ">
    <property type="taxonomic scope" value="Eukaryota"/>
</dbReference>
<feature type="compositionally biased region" description="Low complexity" evidence="1">
    <location>
        <begin position="164"/>
        <end position="174"/>
    </location>
</feature>
<dbReference type="InterPro" id="IPR038765">
    <property type="entry name" value="Papain-like_cys_pep_sf"/>
</dbReference>
<dbReference type="RefSeq" id="XP_003679646.1">
    <property type="nucleotide sequence ID" value="XM_003679598.1"/>
</dbReference>
<sequence>MPKVIYFLTDSGSNVNSQWLHRFSSSNSRILRQLSYGALVALSLYVLTPTITKLIFGSKMFSSSSKRVDKYTTGLINNRNDCFANCSVQALASLPGLTSYLNEFLHQVSDAVVLINDDTDDKQASRGTQYLDHGILTPKLEVDSNPIDNHQSLDGLVSSAVQKSKSSTSVSTLQDEPTHGDHTPALSTAQHSLNEEEENSEETDDETTEPKIPRILMHQSLASMLSQLQETITSSRHISVWPLLRVLEIIFNAKISTGQNDAHELTQVILETLQKENMKLRKFVKNNDINVSIPELPFGGQLADHLVCMKCTNSSKVNIHPFIIYPLTVPQAMSAKLSDMVSDNQTDTIEGYSCLTCKVSTIVNYEKGRGYAKCTQEEKRILKTLEDALPDMAINDELSDELTSYINSYNKDGIVGADLKSTIVKKTVVVESPKTLVMHLSRSMFDGISYQRNSCGVAFDEILESREQVIRHNKCVGINPISYKLKAIVAHSGSHSQGHYECYRHKPDFVKDTTTKTVINRSPTIDKSLITPEQSKEPNGTQKQADPQDYIGDGNFTLNAAALPTRSNSSNSSIHNSEEDYVISGSEGSKPSRKPSTIKKITGFLSRKGTMSGEEPPLDIKSPASIARSRAGSIATSDYGRSRAGSISSTQMGRTTSIDSQSSHLTSSESNVGTTSASDADAVLGDQRILKKIKSVSKYPYWRISDAEVKEAKVDQVLGEMRYVYMLYYELLTS</sequence>
<keyword evidence="4" id="KW-1185">Reference proteome</keyword>
<dbReference type="KEGG" id="tdl:TDEL_0B03060"/>
<dbReference type="Pfam" id="PF00443">
    <property type="entry name" value="UCH"/>
    <property type="match status" value="1"/>
</dbReference>
<evidence type="ECO:0000313" key="4">
    <source>
        <dbReference type="Proteomes" id="UP000005627"/>
    </source>
</evidence>
<reference evidence="3 4" key="1">
    <citation type="journal article" date="2011" name="Proc. Natl. Acad. Sci. U.S.A.">
        <title>Evolutionary erosion of yeast sex chromosomes by mating-type switching accidents.</title>
        <authorList>
            <person name="Gordon J.L."/>
            <person name="Armisen D."/>
            <person name="Proux-Wera E."/>
            <person name="Oheigeartaigh S.S."/>
            <person name="Byrne K.P."/>
            <person name="Wolfe K.H."/>
        </authorList>
    </citation>
    <scope>NUCLEOTIDE SEQUENCE [LARGE SCALE GENOMIC DNA]</scope>
    <source>
        <strain evidence="4">ATCC 10662 / CBS 1146 / NBRC 0425 / NCYC 2629 / NRRL Y-866</strain>
    </source>
</reference>
<dbReference type="SUPFAM" id="SSF54001">
    <property type="entry name" value="Cysteine proteinases"/>
    <property type="match status" value="1"/>
</dbReference>
<dbReference type="InParanoid" id="G8ZP91"/>
<dbReference type="PANTHER" id="PTHR24006">
    <property type="entry name" value="UBIQUITIN CARBOXYL-TERMINAL HYDROLASE"/>
    <property type="match status" value="1"/>
</dbReference>
<dbReference type="CDD" id="cd02662">
    <property type="entry name" value="Peptidase_C19F"/>
    <property type="match status" value="1"/>
</dbReference>
<dbReference type="InterPro" id="IPR028889">
    <property type="entry name" value="USP"/>
</dbReference>
<evidence type="ECO:0000256" key="1">
    <source>
        <dbReference type="SAM" id="MobiDB-lite"/>
    </source>
</evidence>
<name>G8ZP91_TORDE</name>
<dbReference type="InterPro" id="IPR018200">
    <property type="entry name" value="USP_CS"/>
</dbReference>
<proteinExistence type="predicted"/>
<dbReference type="GO" id="GO:0005634">
    <property type="term" value="C:nucleus"/>
    <property type="evidence" value="ECO:0007669"/>
    <property type="project" value="TreeGrafter"/>
</dbReference>